<evidence type="ECO:0000256" key="4">
    <source>
        <dbReference type="ARBA" id="ARBA00022989"/>
    </source>
</evidence>
<dbReference type="InterPro" id="IPR003691">
    <property type="entry name" value="FluC"/>
</dbReference>
<feature type="transmembrane region" description="Helical" evidence="10">
    <location>
        <begin position="99"/>
        <end position="122"/>
    </location>
</feature>
<dbReference type="PANTHER" id="PTHR28259">
    <property type="entry name" value="FLUORIDE EXPORT PROTEIN 1-RELATED"/>
    <property type="match status" value="1"/>
</dbReference>
<feature type="binding site" evidence="10">
    <location>
        <position position="77"/>
    </location>
    <ligand>
        <name>Na(+)</name>
        <dbReference type="ChEBI" id="CHEBI:29101"/>
        <note>structural</note>
    </ligand>
</feature>
<keyword evidence="4 10" id="KW-1133">Transmembrane helix</keyword>
<dbReference type="GO" id="GO:0140114">
    <property type="term" value="P:cellular detoxification of fluoride"/>
    <property type="evidence" value="ECO:0007669"/>
    <property type="project" value="UniProtKB-UniRule"/>
</dbReference>
<evidence type="ECO:0000256" key="10">
    <source>
        <dbReference type="HAMAP-Rule" id="MF_00454"/>
    </source>
</evidence>
<keyword evidence="3 10" id="KW-0812">Transmembrane</keyword>
<dbReference type="HAMAP" id="MF_00454">
    <property type="entry name" value="FluC"/>
    <property type="match status" value="1"/>
</dbReference>
<evidence type="ECO:0000313" key="12">
    <source>
        <dbReference type="Proteomes" id="UP000649739"/>
    </source>
</evidence>
<keyword evidence="10" id="KW-0406">Ion transport</keyword>
<comment type="activity regulation">
    <text evidence="10">Na(+) is not transported, but it plays an essential structural role and its presence is essential for fluoride channel function.</text>
</comment>
<comment type="subcellular location">
    <subcellularLocation>
        <location evidence="1 10">Cell membrane</location>
        <topology evidence="1 10">Multi-pass membrane protein</topology>
    </subcellularLocation>
</comment>
<dbReference type="Proteomes" id="UP000649739">
    <property type="component" value="Unassembled WGS sequence"/>
</dbReference>
<feature type="transmembrane region" description="Helical" evidence="10">
    <location>
        <begin position="37"/>
        <end position="54"/>
    </location>
</feature>
<evidence type="ECO:0000256" key="3">
    <source>
        <dbReference type="ARBA" id="ARBA00022692"/>
    </source>
</evidence>
<comment type="catalytic activity">
    <reaction evidence="8">
        <text>fluoride(in) = fluoride(out)</text>
        <dbReference type="Rhea" id="RHEA:76159"/>
        <dbReference type="ChEBI" id="CHEBI:17051"/>
    </reaction>
    <physiologicalReaction direction="left-to-right" evidence="8">
        <dbReference type="Rhea" id="RHEA:76160"/>
    </physiologicalReaction>
</comment>
<dbReference type="AlphaFoldDB" id="A0A8J3B926"/>
<dbReference type="GO" id="GO:0062054">
    <property type="term" value="F:fluoride channel activity"/>
    <property type="evidence" value="ECO:0007669"/>
    <property type="project" value="UniProtKB-UniRule"/>
</dbReference>
<dbReference type="EMBL" id="BMQB01000003">
    <property type="protein sequence ID" value="GGJ87842.1"/>
    <property type="molecule type" value="Genomic_DNA"/>
</dbReference>
<keyword evidence="10" id="KW-0915">Sodium</keyword>
<keyword evidence="12" id="KW-1185">Reference proteome</keyword>
<dbReference type="RefSeq" id="WP_189169509.1">
    <property type="nucleotide sequence ID" value="NZ_BMQB01000003.1"/>
</dbReference>
<dbReference type="GO" id="GO:0005886">
    <property type="term" value="C:plasma membrane"/>
    <property type="evidence" value="ECO:0007669"/>
    <property type="project" value="UniProtKB-SubCell"/>
</dbReference>
<feature type="transmembrane region" description="Helical" evidence="10">
    <location>
        <begin position="66"/>
        <end position="84"/>
    </location>
</feature>
<dbReference type="Pfam" id="PF02537">
    <property type="entry name" value="CRCB"/>
    <property type="match status" value="1"/>
</dbReference>
<keyword evidence="10" id="KW-0813">Transport</keyword>
<organism evidence="11 12">
    <name type="scientific">Pilimelia anulata</name>
    <dbReference type="NCBI Taxonomy" id="53371"/>
    <lineage>
        <taxon>Bacteria</taxon>
        <taxon>Bacillati</taxon>
        <taxon>Actinomycetota</taxon>
        <taxon>Actinomycetes</taxon>
        <taxon>Micromonosporales</taxon>
        <taxon>Micromonosporaceae</taxon>
        <taxon>Pilimelia</taxon>
    </lineage>
</organism>
<keyword evidence="6 10" id="KW-0407">Ion channel</keyword>
<keyword evidence="2 10" id="KW-1003">Cell membrane</keyword>
<keyword evidence="10" id="KW-0479">Metal-binding</keyword>
<reference evidence="11" key="1">
    <citation type="journal article" date="2014" name="Int. J. Syst. Evol. Microbiol.">
        <title>Complete genome sequence of Corynebacterium casei LMG S-19264T (=DSM 44701T), isolated from a smear-ripened cheese.</title>
        <authorList>
            <consortium name="US DOE Joint Genome Institute (JGI-PGF)"/>
            <person name="Walter F."/>
            <person name="Albersmeier A."/>
            <person name="Kalinowski J."/>
            <person name="Ruckert C."/>
        </authorList>
    </citation>
    <scope>NUCLEOTIDE SEQUENCE</scope>
    <source>
        <strain evidence="11">JCM 3090</strain>
    </source>
</reference>
<gene>
    <name evidence="10" type="primary">fluC</name>
    <name evidence="10" type="synonym">crcB</name>
    <name evidence="11" type="ORF">GCM10010123_16770</name>
</gene>
<comment type="caution">
    <text evidence="11">The sequence shown here is derived from an EMBL/GenBank/DDBJ whole genome shotgun (WGS) entry which is preliminary data.</text>
</comment>
<evidence type="ECO:0000256" key="8">
    <source>
        <dbReference type="ARBA" id="ARBA00035585"/>
    </source>
</evidence>
<name>A0A8J3B926_9ACTN</name>
<accession>A0A8J3B926</accession>
<reference evidence="11" key="2">
    <citation type="submission" date="2020-09" db="EMBL/GenBank/DDBJ databases">
        <authorList>
            <person name="Sun Q."/>
            <person name="Ohkuma M."/>
        </authorList>
    </citation>
    <scope>NUCLEOTIDE SEQUENCE</scope>
    <source>
        <strain evidence="11">JCM 3090</strain>
    </source>
</reference>
<dbReference type="GO" id="GO:0046872">
    <property type="term" value="F:metal ion binding"/>
    <property type="evidence" value="ECO:0007669"/>
    <property type="project" value="UniProtKB-KW"/>
</dbReference>
<evidence type="ECO:0000256" key="1">
    <source>
        <dbReference type="ARBA" id="ARBA00004651"/>
    </source>
</evidence>
<comment type="function">
    <text evidence="9 10">Fluoride-specific ion channel. Important for reducing fluoride concentration in the cell, thus reducing its toxicity.</text>
</comment>
<evidence type="ECO:0000313" key="11">
    <source>
        <dbReference type="EMBL" id="GGJ87842.1"/>
    </source>
</evidence>
<evidence type="ECO:0000256" key="2">
    <source>
        <dbReference type="ARBA" id="ARBA00022475"/>
    </source>
</evidence>
<protein>
    <recommendedName>
        <fullName evidence="10">Fluoride-specific ion channel FluC</fullName>
    </recommendedName>
</protein>
<sequence length="124" mass="12633">MTARRPTARTTAAVALGGAAGTLLRYAAGQLWPGPAGTLAINVLGGLAIGALLRRPAGRPDRYLRPLLATGLLGGFTTFSGYAVDVRALLLAGRPGPAVAYLLGTVALVLAATWCGHTAAGWRR</sequence>
<keyword evidence="5 10" id="KW-0472">Membrane</keyword>
<evidence type="ECO:0000256" key="6">
    <source>
        <dbReference type="ARBA" id="ARBA00023303"/>
    </source>
</evidence>
<dbReference type="PANTHER" id="PTHR28259:SF1">
    <property type="entry name" value="FLUORIDE EXPORT PROTEIN 1-RELATED"/>
    <property type="match status" value="1"/>
</dbReference>
<proteinExistence type="inferred from homology"/>
<comment type="similarity">
    <text evidence="7 10">Belongs to the fluoride channel Fluc/FEX (TC 1.A.43) family.</text>
</comment>
<evidence type="ECO:0000256" key="5">
    <source>
        <dbReference type="ARBA" id="ARBA00023136"/>
    </source>
</evidence>
<evidence type="ECO:0000256" key="9">
    <source>
        <dbReference type="ARBA" id="ARBA00049940"/>
    </source>
</evidence>
<feature type="binding site" evidence="10">
    <location>
        <position position="74"/>
    </location>
    <ligand>
        <name>Na(+)</name>
        <dbReference type="ChEBI" id="CHEBI:29101"/>
        <note>structural</note>
    </ligand>
</feature>
<evidence type="ECO:0000256" key="7">
    <source>
        <dbReference type="ARBA" id="ARBA00035120"/>
    </source>
</evidence>